<dbReference type="STRING" id="582402.Hbal_2115"/>
<feature type="transmembrane region" description="Helical" evidence="5">
    <location>
        <begin position="104"/>
        <end position="123"/>
    </location>
</feature>
<feature type="transmembrane region" description="Helical" evidence="5">
    <location>
        <begin position="375"/>
        <end position="393"/>
    </location>
</feature>
<dbReference type="PANTHER" id="PTHR37422">
    <property type="entry name" value="TEICHURONIC ACID BIOSYNTHESIS PROTEIN TUAE"/>
    <property type="match status" value="1"/>
</dbReference>
<feature type="domain" description="O-antigen ligase-related" evidence="6">
    <location>
        <begin position="201"/>
        <end position="355"/>
    </location>
</feature>
<evidence type="ECO:0000256" key="3">
    <source>
        <dbReference type="ARBA" id="ARBA00022989"/>
    </source>
</evidence>
<gene>
    <name evidence="7" type="ordered locus">Hbal_2115</name>
</gene>
<dbReference type="GO" id="GO:0016020">
    <property type="term" value="C:membrane"/>
    <property type="evidence" value="ECO:0007669"/>
    <property type="project" value="UniProtKB-SubCell"/>
</dbReference>
<feature type="transmembrane region" description="Helical" evidence="5">
    <location>
        <begin position="215"/>
        <end position="232"/>
    </location>
</feature>
<keyword evidence="2 5" id="KW-0812">Transmembrane</keyword>
<dbReference type="AlphaFoldDB" id="C6XLW5"/>
<evidence type="ECO:0000256" key="2">
    <source>
        <dbReference type="ARBA" id="ARBA00022692"/>
    </source>
</evidence>
<feature type="transmembrane region" description="Helical" evidence="5">
    <location>
        <begin position="342"/>
        <end position="363"/>
    </location>
</feature>
<feature type="transmembrane region" description="Helical" evidence="5">
    <location>
        <begin position="405"/>
        <end position="425"/>
    </location>
</feature>
<dbReference type="PANTHER" id="PTHR37422:SF17">
    <property type="entry name" value="O-ANTIGEN LIGASE"/>
    <property type="match status" value="1"/>
</dbReference>
<name>C6XLW5_HIRBI</name>
<dbReference type="InterPro" id="IPR051533">
    <property type="entry name" value="WaaL-like"/>
</dbReference>
<dbReference type="eggNOG" id="COG3307">
    <property type="taxonomic scope" value="Bacteria"/>
</dbReference>
<dbReference type="InterPro" id="IPR007016">
    <property type="entry name" value="O-antigen_ligase-rel_domated"/>
</dbReference>
<evidence type="ECO:0000313" key="8">
    <source>
        <dbReference type="Proteomes" id="UP000002745"/>
    </source>
</evidence>
<keyword evidence="8" id="KW-1185">Reference proteome</keyword>
<evidence type="ECO:0000256" key="1">
    <source>
        <dbReference type="ARBA" id="ARBA00004141"/>
    </source>
</evidence>
<feature type="transmembrane region" description="Helical" evidence="5">
    <location>
        <begin position="165"/>
        <end position="183"/>
    </location>
</feature>
<evidence type="ECO:0000313" key="7">
    <source>
        <dbReference type="EMBL" id="ACT59797.1"/>
    </source>
</evidence>
<keyword evidence="3 5" id="KW-1133">Transmembrane helix</keyword>
<dbReference type="Pfam" id="PF04932">
    <property type="entry name" value="Wzy_C"/>
    <property type="match status" value="1"/>
</dbReference>
<feature type="transmembrane region" description="Helical" evidence="5">
    <location>
        <begin position="244"/>
        <end position="265"/>
    </location>
</feature>
<dbReference type="RefSeq" id="WP_015827947.1">
    <property type="nucleotide sequence ID" value="NC_012982.1"/>
</dbReference>
<dbReference type="Proteomes" id="UP000002745">
    <property type="component" value="Chromosome"/>
</dbReference>
<dbReference type="HOGENOM" id="CLU_039809_0_0_5"/>
<accession>C6XLW5</accession>
<feature type="transmembrane region" description="Helical" evidence="5">
    <location>
        <begin position="190"/>
        <end position="209"/>
    </location>
</feature>
<feature type="transmembrane region" description="Helical" evidence="5">
    <location>
        <begin position="81"/>
        <end position="98"/>
    </location>
</feature>
<dbReference type="EMBL" id="CP001678">
    <property type="protein sequence ID" value="ACT59797.1"/>
    <property type="molecule type" value="Genomic_DNA"/>
</dbReference>
<evidence type="ECO:0000259" key="6">
    <source>
        <dbReference type="Pfam" id="PF04932"/>
    </source>
</evidence>
<keyword evidence="4 5" id="KW-0472">Membrane</keyword>
<sequence>MILSPLANEKNSEQGPLDYKMMPVRVPFEGAGWEIALAAVWFFATSIDLPGMGALRYLCLLGMIVSIGLNREFLTPYLRHLWFFFLFPAWVLFSVLWSPNSGTAMKFGIMHVLDVTLLIYIAMRLSPLQIIRAIYYAYIPVALIVIAFLPNLGSHSMPVGFAEKNFLATRMLFMFLASLFMIYEARTYVWEKVSAAMFLPLCLVSIFLVESVTSIVLAVLAFMVMTFVGTIWKTLTRVQAGTTLLMLAVVLLFTTALIIALSVFIDGPINAFLDMMGKDTTLTGRTELWEFASKDLIPKNPVMGLGAEGFWQIGRGDAENWLEYFYKEEGTRFSFHNSYIEIIVHLGYVGLVLFLMPLIFCVWRAFSNFFRYQDISSAFFAIVVVLAIARSLTESELYNVFDISKATIFIAGLSMMASKTVLVPISTASPYAKN</sequence>
<reference evidence="8" key="1">
    <citation type="journal article" date="2011" name="J. Bacteriol.">
        <title>Genome sequences of eight morphologically diverse alphaproteobacteria.</title>
        <authorList>
            <consortium name="US DOE Joint Genome Institute"/>
            <person name="Brown P.J."/>
            <person name="Kysela D.T."/>
            <person name="Buechlein A."/>
            <person name="Hemmerich C."/>
            <person name="Brun Y.V."/>
        </authorList>
    </citation>
    <scope>NUCLEOTIDE SEQUENCE [LARGE SCALE GENOMIC DNA]</scope>
    <source>
        <strain evidence="8">ATCC 49814 / DSM 5838 / IFAM 1418</strain>
    </source>
</reference>
<evidence type="ECO:0000256" key="5">
    <source>
        <dbReference type="SAM" id="Phobius"/>
    </source>
</evidence>
<feature type="transmembrane region" description="Helical" evidence="5">
    <location>
        <begin position="135"/>
        <end position="153"/>
    </location>
</feature>
<feature type="transmembrane region" description="Helical" evidence="5">
    <location>
        <begin position="50"/>
        <end position="69"/>
    </location>
</feature>
<dbReference type="KEGG" id="hba:Hbal_2115"/>
<protein>
    <submittedName>
        <fullName evidence="7">O-antigen polymerase</fullName>
    </submittedName>
</protein>
<proteinExistence type="predicted"/>
<evidence type="ECO:0000256" key="4">
    <source>
        <dbReference type="ARBA" id="ARBA00023136"/>
    </source>
</evidence>
<comment type="subcellular location">
    <subcellularLocation>
        <location evidence="1">Membrane</location>
        <topology evidence="1">Multi-pass membrane protein</topology>
    </subcellularLocation>
</comment>
<organism evidence="7 8">
    <name type="scientific">Hirschia baltica (strain ATCC 49814 / DSM 5838 / IFAM 1418)</name>
    <dbReference type="NCBI Taxonomy" id="582402"/>
    <lineage>
        <taxon>Bacteria</taxon>
        <taxon>Pseudomonadati</taxon>
        <taxon>Pseudomonadota</taxon>
        <taxon>Alphaproteobacteria</taxon>
        <taxon>Hyphomonadales</taxon>
        <taxon>Hyphomonadaceae</taxon>
        <taxon>Hirschia</taxon>
    </lineage>
</organism>